<feature type="transmembrane region" description="Helical" evidence="7">
    <location>
        <begin position="445"/>
        <end position="464"/>
    </location>
</feature>
<dbReference type="InterPro" id="IPR004680">
    <property type="entry name" value="Cit_transptr-like_dom"/>
</dbReference>
<comment type="caution">
    <text evidence="9">The sequence shown here is derived from an EMBL/GenBank/DDBJ whole genome shotgun (WGS) entry which is preliminary data.</text>
</comment>
<evidence type="ECO:0000256" key="5">
    <source>
        <dbReference type="ARBA" id="ARBA00022989"/>
    </source>
</evidence>
<keyword evidence="5 7" id="KW-1133">Transmembrane helix</keyword>
<name>A0A286U4J1_9BACT</name>
<dbReference type="InterPro" id="IPR031312">
    <property type="entry name" value="Na/sul_symport_CS"/>
</dbReference>
<gene>
    <name evidence="9" type="ORF">SCALIN_C47_0018</name>
</gene>
<dbReference type="CDD" id="cd01115">
    <property type="entry name" value="SLC13_permease"/>
    <property type="match status" value="1"/>
</dbReference>
<evidence type="ECO:0000256" key="3">
    <source>
        <dbReference type="ARBA" id="ARBA00022692"/>
    </source>
</evidence>
<dbReference type="AlphaFoldDB" id="A0A286U4J1"/>
<dbReference type="Pfam" id="PF03600">
    <property type="entry name" value="CitMHS"/>
    <property type="match status" value="1"/>
</dbReference>
<feature type="transmembrane region" description="Helical" evidence="7">
    <location>
        <begin position="6"/>
        <end position="22"/>
    </location>
</feature>
<proteinExistence type="predicted"/>
<dbReference type="PANTHER" id="PTHR43652:SF2">
    <property type="entry name" value="BASIC AMINO ACID ANTIPORTER YFCC-RELATED"/>
    <property type="match status" value="1"/>
</dbReference>
<feature type="domain" description="RCK C-terminal" evidence="8">
    <location>
        <begin position="208"/>
        <end position="291"/>
    </location>
</feature>
<feature type="transmembrane region" description="Helical" evidence="7">
    <location>
        <begin position="569"/>
        <end position="589"/>
    </location>
</feature>
<evidence type="ECO:0000256" key="6">
    <source>
        <dbReference type="ARBA" id="ARBA00023136"/>
    </source>
</evidence>
<dbReference type="Proteomes" id="UP000218542">
    <property type="component" value="Unassembled WGS sequence"/>
</dbReference>
<comment type="subcellular location">
    <subcellularLocation>
        <location evidence="1">Membrane</location>
        <topology evidence="1">Multi-pass membrane protein</topology>
    </subcellularLocation>
</comment>
<keyword evidence="10" id="KW-1185">Reference proteome</keyword>
<dbReference type="PROSITE" id="PS51202">
    <property type="entry name" value="RCK_C"/>
    <property type="match status" value="2"/>
</dbReference>
<evidence type="ECO:0000259" key="8">
    <source>
        <dbReference type="PROSITE" id="PS51202"/>
    </source>
</evidence>
<dbReference type="PANTHER" id="PTHR43652">
    <property type="entry name" value="BASIC AMINO ACID ANTIPORTER YFCC-RELATED"/>
    <property type="match status" value="1"/>
</dbReference>
<dbReference type="PROSITE" id="PS01271">
    <property type="entry name" value="NA_SULFATE"/>
    <property type="match status" value="1"/>
</dbReference>
<dbReference type="SUPFAM" id="SSF116726">
    <property type="entry name" value="TrkA C-terminal domain-like"/>
    <property type="match status" value="2"/>
</dbReference>
<dbReference type="RefSeq" id="WP_133112144.1">
    <property type="nucleotide sequence ID" value="NZ_BAOS01000047.1"/>
</dbReference>
<dbReference type="OrthoDB" id="9765532at2"/>
<dbReference type="InterPro" id="IPR036721">
    <property type="entry name" value="RCK_C_sf"/>
</dbReference>
<dbReference type="InterPro" id="IPR006037">
    <property type="entry name" value="RCK_C"/>
</dbReference>
<feature type="transmembrane region" description="Helical" evidence="7">
    <location>
        <begin position="400"/>
        <end position="433"/>
    </location>
</feature>
<protein>
    <submittedName>
        <fullName evidence="9">Di-and tricarboxylate transporter</fullName>
    </submittedName>
</protein>
<evidence type="ECO:0000256" key="7">
    <source>
        <dbReference type="SAM" id="Phobius"/>
    </source>
</evidence>
<evidence type="ECO:0000256" key="4">
    <source>
        <dbReference type="ARBA" id="ARBA00022737"/>
    </source>
</evidence>
<evidence type="ECO:0000256" key="2">
    <source>
        <dbReference type="ARBA" id="ARBA00022448"/>
    </source>
</evidence>
<dbReference type="Pfam" id="PF02080">
    <property type="entry name" value="TrkA_C"/>
    <property type="match status" value="1"/>
</dbReference>
<evidence type="ECO:0000313" key="10">
    <source>
        <dbReference type="Proteomes" id="UP000218542"/>
    </source>
</evidence>
<keyword evidence="2" id="KW-0813">Transport</keyword>
<dbReference type="GO" id="GO:0008324">
    <property type="term" value="F:monoatomic cation transmembrane transporter activity"/>
    <property type="evidence" value="ECO:0007669"/>
    <property type="project" value="InterPro"/>
</dbReference>
<feature type="transmembrane region" description="Helical" evidence="7">
    <location>
        <begin position="138"/>
        <end position="162"/>
    </location>
</feature>
<sequence>MPDLQSIMVLVVVVAAMILFITEKLRVDLIALCVLLALIILGLVGHNQALYGFANQATATIVAMFVLSAGLDRAGLVEWLARRLDRLAGKTEPRLIIVICIAIAFLSAFMINTAAVAVFIPITIVLAKSRKISASRVLMPLSFASQFGGVCTLIGTSTNILVNSIAVDKGMDAFTFFEFAPLGLAMTVVGIIYLISARGLLPKRKAGEQQVDRYHLADYLAELQVTKKSSLIGTTWIKSKLKQNEKVNLIKFIRNDKATTKPPKTKMREGDILLLHGNMDTLIAMQDKYKLRLHAKAKMDDKKISSDEIKLIEVLIPPQSKLVDHTLQTFEFFRRFGCIVFAVQRRGKIIRDRVAEINLKDGDTLLLEAGKDVVSRLLKSRDLIVTNELTELYVRKDKAIVALFVFLTVITLTVLHIIPILVAALIGAIGMVLGRCLTLEEAYEAIDWKIIFLLGGILPLGLAMEQSGAALWMTNTILSPFLNLGPVVVLAVLYIITAILTESMSNSAAAIILAPIGLSVATTMNVDPRPFLVAITFAASTSFATPIGYQTNTMVYSPGGYRFTDYTRVGAPLNLIFWGLAVLLIPLLWPF</sequence>
<feature type="transmembrane region" description="Helical" evidence="7">
    <location>
        <begin position="476"/>
        <end position="500"/>
    </location>
</feature>
<dbReference type="EMBL" id="BAOS01000047">
    <property type="protein sequence ID" value="GAX63047.1"/>
    <property type="molecule type" value="Genomic_DNA"/>
</dbReference>
<dbReference type="Gene3D" id="3.30.70.1450">
    <property type="entry name" value="Regulator of K+ conductance, C-terminal domain"/>
    <property type="match status" value="2"/>
</dbReference>
<feature type="transmembrane region" description="Helical" evidence="7">
    <location>
        <begin position="95"/>
        <end position="126"/>
    </location>
</feature>
<evidence type="ECO:0000313" key="9">
    <source>
        <dbReference type="EMBL" id="GAX63047.1"/>
    </source>
</evidence>
<dbReference type="GO" id="GO:0005886">
    <property type="term" value="C:plasma membrane"/>
    <property type="evidence" value="ECO:0007669"/>
    <property type="project" value="TreeGrafter"/>
</dbReference>
<evidence type="ECO:0000256" key="1">
    <source>
        <dbReference type="ARBA" id="ARBA00004141"/>
    </source>
</evidence>
<feature type="transmembrane region" description="Helical" evidence="7">
    <location>
        <begin position="531"/>
        <end position="549"/>
    </location>
</feature>
<keyword evidence="3 7" id="KW-0812">Transmembrane</keyword>
<feature type="domain" description="RCK C-terminal" evidence="8">
    <location>
        <begin position="299"/>
        <end position="383"/>
    </location>
</feature>
<accession>A0A286U4J1</accession>
<keyword evidence="4" id="KW-0677">Repeat</keyword>
<organism evidence="9 10">
    <name type="scientific">Candidatus Scalindua japonica</name>
    <dbReference type="NCBI Taxonomy" id="1284222"/>
    <lineage>
        <taxon>Bacteria</taxon>
        <taxon>Pseudomonadati</taxon>
        <taxon>Planctomycetota</taxon>
        <taxon>Candidatus Brocadiia</taxon>
        <taxon>Candidatus Brocadiales</taxon>
        <taxon>Candidatus Scalinduaceae</taxon>
        <taxon>Candidatus Scalindua</taxon>
    </lineage>
</organism>
<reference evidence="10" key="1">
    <citation type="journal article" date="2017" name="Environ. Microbiol. Rep.">
        <title>Genetic Diversity of Marine Anaerobic Ammonium-Oxidizing Bacteria as Revealed by Genomic and Proteomic Analyses of 'Candidatus Scalindua japonica'.</title>
        <authorList>
            <person name="Oshiki M."/>
            <person name="Mizuto K."/>
            <person name="Kimura Z."/>
            <person name="Kindaichi T."/>
            <person name="Satoh H."/>
            <person name="Okabe S."/>
        </authorList>
    </citation>
    <scope>NUCLEOTIDE SEQUENCE [LARGE SCALE GENOMIC DNA]</scope>
    <source>
        <strain evidence="10">husup-a2</strain>
    </source>
</reference>
<keyword evidence="6 7" id="KW-0472">Membrane</keyword>
<feature type="transmembrane region" description="Helical" evidence="7">
    <location>
        <begin position="174"/>
        <end position="195"/>
    </location>
</feature>
<dbReference type="InterPro" id="IPR051679">
    <property type="entry name" value="DASS-Related_Transporters"/>
</dbReference>
<feature type="transmembrane region" description="Helical" evidence="7">
    <location>
        <begin position="29"/>
        <end position="46"/>
    </location>
</feature>
<dbReference type="GO" id="GO:0006813">
    <property type="term" value="P:potassium ion transport"/>
    <property type="evidence" value="ECO:0007669"/>
    <property type="project" value="InterPro"/>
</dbReference>